<dbReference type="SUPFAM" id="SSF56059">
    <property type="entry name" value="Glutathione synthetase ATP-binding domain-like"/>
    <property type="match status" value="1"/>
</dbReference>
<dbReference type="SUPFAM" id="SSF52009">
    <property type="entry name" value="Phosphohistidine domain"/>
    <property type="match status" value="1"/>
</dbReference>
<comment type="caution">
    <text evidence="3">The sequence shown here is derived from an EMBL/GenBank/DDBJ whole genome shotgun (WGS) entry which is preliminary data.</text>
</comment>
<evidence type="ECO:0000259" key="2">
    <source>
        <dbReference type="Pfam" id="PF01326"/>
    </source>
</evidence>
<dbReference type="PANTHER" id="PTHR43615:SF1">
    <property type="entry name" value="PPDK_N DOMAIN-CONTAINING PROTEIN"/>
    <property type="match status" value="1"/>
</dbReference>
<dbReference type="Gene3D" id="3.30.470.20">
    <property type="entry name" value="ATP-grasp fold, B domain"/>
    <property type="match status" value="1"/>
</dbReference>
<dbReference type="InterPro" id="IPR008279">
    <property type="entry name" value="PEP-util_enz_mobile_dom"/>
</dbReference>
<gene>
    <name evidence="3" type="ORF">GCM10022247_18720</name>
</gene>
<dbReference type="InterPro" id="IPR002192">
    <property type="entry name" value="PPDK_AMP/ATP-bd"/>
</dbReference>
<keyword evidence="4" id="KW-1185">Reference proteome</keyword>
<dbReference type="EMBL" id="BAABAL010000005">
    <property type="protein sequence ID" value="GAA3998753.1"/>
    <property type="molecule type" value="Genomic_DNA"/>
</dbReference>
<reference evidence="4" key="1">
    <citation type="journal article" date="2019" name="Int. J. Syst. Evol. Microbiol.">
        <title>The Global Catalogue of Microorganisms (GCM) 10K type strain sequencing project: providing services to taxonomists for standard genome sequencing and annotation.</title>
        <authorList>
            <consortium name="The Broad Institute Genomics Platform"/>
            <consortium name="The Broad Institute Genome Sequencing Center for Infectious Disease"/>
            <person name="Wu L."/>
            <person name="Ma J."/>
        </authorList>
    </citation>
    <scope>NUCLEOTIDE SEQUENCE [LARGE SCALE GENOMIC DNA]</scope>
    <source>
        <strain evidence="4">JCM 17342</strain>
    </source>
</reference>
<accession>A0ABP7RKE8</accession>
<dbReference type="Gene3D" id="3.50.30.10">
    <property type="entry name" value="Phosphohistidine domain"/>
    <property type="match status" value="1"/>
</dbReference>
<dbReference type="InterPro" id="IPR036637">
    <property type="entry name" value="Phosphohistidine_dom_sf"/>
</dbReference>
<dbReference type="Gene3D" id="3.30.1490.20">
    <property type="entry name" value="ATP-grasp fold, A domain"/>
    <property type="match status" value="1"/>
</dbReference>
<dbReference type="InterPro" id="IPR013815">
    <property type="entry name" value="ATP_grasp_subdomain_1"/>
</dbReference>
<feature type="domain" description="PEP-utilising enzyme mobile" evidence="1">
    <location>
        <begin position="765"/>
        <end position="835"/>
    </location>
</feature>
<sequence>MSTGKQRGTSRREVVVDLAALDGTMGELVGGKAANLGELINAGIPVPPGFCVTTDAYRRMIEVTGPVHQHEPAAAREMLCTATVPADLAEQIGSAYRALGEDVPVAVRSSATAEDLPNASFAGQQDTYLNVVGTDAVLDAVRRCWASLWTDRAVSYRDSNDIDQSTVHLAVVVQRMVDAEVAGVMFTANPVTGTRSEFVVDASPGLGEAVVSGAVNPDHFVVAADGRVLDRRIGDKHMAIRSRAGGGTEHVELSTEDYCLTDAQLKQLVELGKRAQDHYGSPQDTEWALDSDGTLWLTQSRPITTLYPIPESTRDGLRAYFSANVAQGVFAPFTPAGLAGMQLAMGAGARRAGIPVADPLDGPPIFTHSAGRIYVDITTALRNPVGRTFIPRLFGMMEARSAEIFQQLTEDPRFALTTTKRGPTLRKLVKTAVRLGAPPRAAHALLRPETVRANAFRHAEEIDQLTRTRPGLTAEQRLDFITRIFTDITIPRVVRIMPVVLGTFALIATMPKIIGDPGSVDDVRVVLKGMPHNVTTEMDLELWRIAKHGSDGDLDRFLAKYGHRAVAEIDLGVPRWSEDPAHVRGMIANYRRVDDPEWAADKQFEKGVAEAEAMIEELARRAGRRGGLVRAALRRIRALAGVRELPKYCLVLAFARVREQLKLVGAELASSGTIATADDVFFLDFREAREALQGKDFTALIAERRSDYERERRRRHVPRMLLSDGTEPEALGAAVDGALCGTGASPGTVTGVARVILDPVGAELHPGEILVAPSTDPGWTPLFLTAGGLVMEMGGPNSHGAVVAREYGIPAVVGVARATQEIVTGQTITVHGSSGSVEVS</sequence>
<feature type="domain" description="Pyruvate phosphate dikinase AMP/ATP-binding" evidence="2">
    <location>
        <begin position="27"/>
        <end position="306"/>
    </location>
</feature>
<evidence type="ECO:0000313" key="3">
    <source>
        <dbReference type="EMBL" id="GAA3998753.1"/>
    </source>
</evidence>
<evidence type="ECO:0000259" key="1">
    <source>
        <dbReference type="Pfam" id="PF00391"/>
    </source>
</evidence>
<organism evidence="3 4">
    <name type="scientific">Allokutzneria multivorans</name>
    <dbReference type="NCBI Taxonomy" id="1142134"/>
    <lineage>
        <taxon>Bacteria</taxon>
        <taxon>Bacillati</taxon>
        <taxon>Actinomycetota</taxon>
        <taxon>Actinomycetes</taxon>
        <taxon>Pseudonocardiales</taxon>
        <taxon>Pseudonocardiaceae</taxon>
        <taxon>Allokutzneria</taxon>
    </lineage>
</organism>
<proteinExistence type="predicted"/>
<protein>
    <submittedName>
        <fullName evidence="3">Phosphoenolpyruvate synthase</fullName>
    </submittedName>
</protein>
<dbReference type="RefSeq" id="WP_344872704.1">
    <property type="nucleotide sequence ID" value="NZ_BAABAL010000005.1"/>
</dbReference>
<dbReference type="InterPro" id="IPR051549">
    <property type="entry name" value="PEP_Utilizing_Enz"/>
</dbReference>
<name>A0ABP7RKE8_9PSEU</name>
<dbReference type="PANTHER" id="PTHR43615">
    <property type="entry name" value="PHOSPHOENOLPYRUVATE SYNTHASE-RELATED"/>
    <property type="match status" value="1"/>
</dbReference>
<dbReference type="Pfam" id="PF00391">
    <property type="entry name" value="PEP-utilizers"/>
    <property type="match status" value="1"/>
</dbReference>
<dbReference type="Proteomes" id="UP001501747">
    <property type="component" value="Unassembled WGS sequence"/>
</dbReference>
<evidence type="ECO:0000313" key="4">
    <source>
        <dbReference type="Proteomes" id="UP001501747"/>
    </source>
</evidence>
<dbReference type="Pfam" id="PF01326">
    <property type="entry name" value="PPDK_N"/>
    <property type="match status" value="1"/>
</dbReference>